<keyword evidence="6 9" id="KW-0472">Membrane</keyword>
<proteinExistence type="inferred from homology"/>
<dbReference type="SUPFAM" id="SSF51445">
    <property type="entry name" value="(Trans)glycosidases"/>
    <property type="match status" value="2"/>
</dbReference>
<name>H3A023_LATCH</name>
<comment type="similarity">
    <text evidence="8">Belongs to the glycosyl hydrolase 1 family. Klotho subfamily.</text>
</comment>
<evidence type="ECO:0000313" key="11">
    <source>
        <dbReference type="Ensembl" id="ENSLACP00000002994.1"/>
    </source>
</evidence>
<keyword evidence="12" id="KW-1185">Reference proteome</keyword>
<reference evidence="11" key="2">
    <citation type="submission" date="2025-08" db="UniProtKB">
        <authorList>
            <consortium name="Ensembl"/>
        </authorList>
    </citation>
    <scope>IDENTIFICATION</scope>
</reference>
<evidence type="ECO:0000256" key="4">
    <source>
        <dbReference type="ARBA" id="ARBA00022737"/>
    </source>
</evidence>
<dbReference type="EMBL" id="AFYH01187290">
    <property type="status" value="NOT_ANNOTATED_CDS"/>
    <property type="molecule type" value="Genomic_DNA"/>
</dbReference>
<dbReference type="Gene3D" id="3.20.20.80">
    <property type="entry name" value="Glycosidases"/>
    <property type="match status" value="3"/>
</dbReference>
<evidence type="ECO:0000256" key="10">
    <source>
        <dbReference type="SAM" id="SignalP"/>
    </source>
</evidence>
<accession>H3A023</accession>
<dbReference type="PANTHER" id="PTHR10353:SF10">
    <property type="entry name" value="KLOTHO"/>
    <property type="match status" value="1"/>
</dbReference>
<keyword evidence="4" id="KW-0677">Repeat</keyword>
<keyword evidence="3 9" id="KW-0812">Transmembrane</keyword>
<reference evidence="12" key="1">
    <citation type="submission" date="2011-08" db="EMBL/GenBank/DDBJ databases">
        <title>The draft genome of Latimeria chalumnae.</title>
        <authorList>
            <person name="Di Palma F."/>
            <person name="Alfoldi J."/>
            <person name="Johnson J."/>
            <person name="Berlin A."/>
            <person name="Gnerre S."/>
            <person name="Jaffe D."/>
            <person name="MacCallum I."/>
            <person name="Young S."/>
            <person name="Walker B.J."/>
            <person name="Lander E."/>
            <person name="Lindblad-Toh K."/>
        </authorList>
    </citation>
    <scope>NUCLEOTIDE SEQUENCE [LARGE SCALE GENOMIC DNA]</scope>
    <source>
        <strain evidence="12">Wild caught</strain>
    </source>
</reference>
<dbReference type="EMBL" id="AFYH01187288">
    <property type="status" value="NOT_ANNOTATED_CDS"/>
    <property type="molecule type" value="Genomic_DNA"/>
</dbReference>
<dbReference type="PROSITE" id="PS00653">
    <property type="entry name" value="GLYCOSYL_HYDROL_F1_2"/>
    <property type="match status" value="1"/>
</dbReference>
<dbReference type="EMBL" id="AFYH01187285">
    <property type="status" value="NOT_ANNOTATED_CDS"/>
    <property type="molecule type" value="Genomic_DNA"/>
</dbReference>
<evidence type="ECO:0000256" key="1">
    <source>
        <dbReference type="ARBA" id="ARBA00004162"/>
    </source>
</evidence>
<comment type="subcellular location">
    <subcellularLocation>
        <location evidence="1">Cell membrane</location>
        <topology evidence="1">Single-pass membrane protein</topology>
    </subcellularLocation>
</comment>
<evidence type="ECO:0000256" key="6">
    <source>
        <dbReference type="ARBA" id="ARBA00023136"/>
    </source>
</evidence>
<evidence type="ECO:0000256" key="9">
    <source>
        <dbReference type="SAM" id="Phobius"/>
    </source>
</evidence>
<feature type="signal peptide" evidence="10">
    <location>
        <begin position="1"/>
        <end position="35"/>
    </location>
</feature>
<evidence type="ECO:0000256" key="8">
    <source>
        <dbReference type="ARBA" id="ARBA00060858"/>
    </source>
</evidence>
<keyword evidence="7" id="KW-0325">Glycoprotein</keyword>
<dbReference type="InterPro" id="IPR001360">
    <property type="entry name" value="Glyco_hydro_1"/>
</dbReference>
<keyword evidence="5 9" id="KW-1133">Transmembrane helix</keyword>
<evidence type="ECO:0000256" key="3">
    <source>
        <dbReference type="ARBA" id="ARBA00022692"/>
    </source>
</evidence>
<sequence>TVARTMTARRIPTASMQSRSLLLFALCLKILPLHGEPGAGKAIWEMFAKHSYPEDDLFLYDTFPPGFKWSVGTAAYQVEGAWQQDGKGLSIWDTFTHNVNQSNVTGDVASDSYNNIYGDITALKTLGVTHYRFSISWPRLFSNGTVSSLNKAGVRYYSQLIQELKKIRVEPVVTLYHWDLPQSLQDTYAGWSNESLVGLFRDYAEFCFQTFGNDVKYWITIDNPYVVAWHGYFTGRLPPGIRGHQALPYRVAHNLLKAHAAVWHLYNNTFRQVQGGQVSIALGSHWIVPRNMNKENITACQCSLNFVVGWFAKPIFIDGDYPTCMKDNLGFLLPVFSELEKNAIVGTADFFALSFGSVLSFQLLERAMKFEQHESLNLRQALSWIKAEYNDPKIIIVENSWFGSDKIRTEDAKYMYYLKWYIAETLKAIKYDNANVIGYTAWSLVDGFEWHRGYSIRRGLFYVDFQSLYKKRIPKSSALFYQKLIEKNGFPPLVENQPIRGTFPCNFAWGTTTNSIQVKTTPSQFTDPHVYIWDVNQSGKLIKVDGFLTTVRNPHCLDYAAIRHQISLLKKMHVTHFHFSLKWSSILPFGNLTQVNSTFLHYYRCFVSELNRVNITPVVALWQPTAQYHWLPSVLSQHGGWSNLMTVQAFVEYARLCFKELGEHVKFWITMNEPNVRKLPFSDGHNLLKAHALAWRLYDKEFRKTQKGQISITLHADWMEPAYPFSRNDTDAANRVLEFFIGWFAEPIFGSGDYPHVMRDWLRQRHSIGLYDTYLPYFSDEDKKLIQGSFDFFALGHYTTLLVHQETEDRSKYNYDLGVHLSKDITWLSSPNGTAVVPWGLRKMLNWIKLKYGDIPIYILSNGIDDNLYQRHDKLRVYYIENYINEALKAYKLDGVNVCGYFVYSFNDIAELAHLAHGLCSSVINKDMPKLSLGSYSKIIDSNGFPSPETPEQECPEELPWCPERSICQMRKSLLAFIALICFVFIITMILIIYYSHKCDKRYK</sequence>
<protein>
    <submittedName>
        <fullName evidence="11">Klotho</fullName>
    </submittedName>
</protein>
<dbReference type="Ensembl" id="ENSLACT00000003020.1">
    <property type="protein sequence ID" value="ENSLACP00000002994.1"/>
    <property type="gene ID" value="ENSLACG00000002679.1"/>
</dbReference>
<dbReference type="GO" id="GO:0005886">
    <property type="term" value="C:plasma membrane"/>
    <property type="evidence" value="ECO:0007669"/>
    <property type="project" value="UniProtKB-SubCell"/>
</dbReference>
<dbReference type="AlphaFoldDB" id="H3A023"/>
<feature type="transmembrane region" description="Helical" evidence="9">
    <location>
        <begin position="974"/>
        <end position="995"/>
    </location>
</feature>
<dbReference type="EMBL" id="AFYH01187284">
    <property type="status" value="NOT_ANNOTATED_CDS"/>
    <property type="molecule type" value="Genomic_DNA"/>
</dbReference>
<dbReference type="FunFam" id="3.20.20.80:FF:000062">
    <property type="entry name" value="Klotho"/>
    <property type="match status" value="1"/>
</dbReference>
<dbReference type="GO" id="GO:0005975">
    <property type="term" value="P:carbohydrate metabolic process"/>
    <property type="evidence" value="ECO:0007669"/>
    <property type="project" value="InterPro"/>
</dbReference>
<dbReference type="EMBL" id="AFYH01187289">
    <property type="status" value="NOT_ANNOTATED_CDS"/>
    <property type="molecule type" value="Genomic_DNA"/>
</dbReference>
<reference evidence="11" key="3">
    <citation type="submission" date="2025-09" db="UniProtKB">
        <authorList>
            <consortium name="Ensembl"/>
        </authorList>
    </citation>
    <scope>IDENTIFICATION</scope>
</reference>
<dbReference type="STRING" id="7897.ENSLACP00000002994"/>
<dbReference type="EMBL" id="AFYH01187286">
    <property type="status" value="NOT_ANNOTATED_CDS"/>
    <property type="molecule type" value="Genomic_DNA"/>
</dbReference>
<dbReference type="GO" id="GO:0040016">
    <property type="term" value="P:embryonic cleavage"/>
    <property type="evidence" value="ECO:0007669"/>
    <property type="project" value="Ensembl"/>
</dbReference>
<organism evidence="11 12">
    <name type="scientific">Latimeria chalumnae</name>
    <name type="common">Coelacanth</name>
    <dbReference type="NCBI Taxonomy" id="7897"/>
    <lineage>
        <taxon>Eukaryota</taxon>
        <taxon>Metazoa</taxon>
        <taxon>Chordata</taxon>
        <taxon>Craniata</taxon>
        <taxon>Vertebrata</taxon>
        <taxon>Euteleostomi</taxon>
        <taxon>Coelacanthiformes</taxon>
        <taxon>Coelacanthidae</taxon>
        <taxon>Latimeria</taxon>
    </lineage>
</organism>
<dbReference type="GO" id="GO:0004553">
    <property type="term" value="F:hydrolase activity, hydrolyzing O-glycosyl compounds"/>
    <property type="evidence" value="ECO:0007669"/>
    <property type="project" value="InterPro"/>
</dbReference>
<evidence type="ECO:0000256" key="7">
    <source>
        <dbReference type="ARBA" id="ARBA00023180"/>
    </source>
</evidence>
<keyword evidence="10" id="KW-0732">Signal</keyword>
<dbReference type="FunFam" id="3.20.20.80:FF:000042">
    <property type="entry name" value="Klotho"/>
    <property type="match status" value="1"/>
</dbReference>
<dbReference type="EMBL" id="AFYH01187283">
    <property type="status" value="NOT_ANNOTATED_CDS"/>
    <property type="molecule type" value="Genomic_DNA"/>
</dbReference>
<dbReference type="GeneTree" id="ENSGT00940000157614"/>
<dbReference type="FunCoup" id="H3A023">
    <property type="interactions" value="265"/>
</dbReference>
<dbReference type="Pfam" id="PF00232">
    <property type="entry name" value="Glyco_hydro_1"/>
    <property type="match status" value="4"/>
</dbReference>
<dbReference type="Proteomes" id="UP000008672">
    <property type="component" value="Unassembled WGS sequence"/>
</dbReference>
<dbReference type="GO" id="GO:0017134">
    <property type="term" value="F:fibroblast growth factor binding"/>
    <property type="evidence" value="ECO:0007669"/>
    <property type="project" value="TreeGrafter"/>
</dbReference>
<dbReference type="EMBL" id="AFYH01187282">
    <property type="status" value="NOT_ANNOTATED_CDS"/>
    <property type="molecule type" value="Genomic_DNA"/>
</dbReference>
<dbReference type="EMBL" id="AFYH01187287">
    <property type="status" value="NOT_ANNOTATED_CDS"/>
    <property type="molecule type" value="Genomic_DNA"/>
</dbReference>
<dbReference type="EMBL" id="AFYH01187291">
    <property type="status" value="NOT_ANNOTATED_CDS"/>
    <property type="molecule type" value="Genomic_DNA"/>
</dbReference>
<evidence type="ECO:0000313" key="12">
    <source>
        <dbReference type="Proteomes" id="UP000008672"/>
    </source>
</evidence>
<evidence type="ECO:0000256" key="5">
    <source>
        <dbReference type="ARBA" id="ARBA00022989"/>
    </source>
</evidence>
<dbReference type="InParanoid" id="H3A023"/>
<dbReference type="PRINTS" id="PR00131">
    <property type="entry name" value="GLHYDRLASE1"/>
</dbReference>
<dbReference type="eggNOG" id="KOG0626">
    <property type="taxonomic scope" value="Eukaryota"/>
</dbReference>
<keyword evidence="2" id="KW-1003">Cell membrane</keyword>
<dbReference type="HOGENOM" id="CLU_001859_5_2_1"/>
<dbReference type="PANTHER" id="PTHR10353">
    <property type="entry name" value="GLYCOSYL HYDROLASE"/>
    <property type="match status" value="1"/>
</dbReference>
<feature type="chain" id="PRO_5003578849" evidence="10">
    <location>
        <begin position="36"/>
        <end position="1004"/>
    </location>
</feature>
<gene>
    <name evidence="11" type="primary">KL</name>
</gene>
<dbReference type="InterPro" id="IPR017853">
    <property type="entry name" value="GH"/>
</dbReference>
<evidence type="ECO:0000256" key="2">
    <source>
        <dbReference type="ARBA" id="ARBA00022475"/>
    </source>
</evidence>
<dbReference type="GO" id="GO:0008543">
    <property type="term" value="P:fibroblast growth factor receptor signaling pathway"/>
    <property type="evidence" value="ECO:0007669"/>
    <property type="project" value="TreeGrafter"/>
</dbReference>
<dbReference type="GO" id="GO:0005104">
    <property type="term" value="F:fibroblast growth factor receptor binding"/>
    <property type="evidence" value="ECO:0007669"/>
    <property type="project" value="TreeGrafter"/>
</dbReference>
<dbReference type="OMA" id="RKPHCVD"/>
<dbReference type="InterPro" id="IPR033132">
    <property type="entry name" value="GH_1_N_CS"/>
</dbReference>